<feature type="transmembrane region" description="Helical" evidence="7">
    <location>
        <begin position="172"/>
        <end position="193"/>
    </location>
</feature>
<keyword evidence="4 7" id="KW-1133">Transmembrane helix</keyword>
<feature type="transmembrane region" description="Helical" evidence="7">
    <location>
        <begin position="136"/>
        <end position="160"/>
    </location>
</feature>
<dbReference type="GO" id="GO:0046839">
    <property type="term" value="P:phospholipid dephosphorylation"/>
    <property type="evidence" value="ECO:0007669"/>
    <property type="project" value="TreeGrafter"/>
</dbReference>
<evidence type="ECO:0000259" key="8">
    <source>
        <dbReference type="Pfam" id="PF01569"/>
    </source>
</evidence>
<accession>E4ZRY3</accession>
<dbReference type="eggNOG" id="KOG3030">
    <property type="taxonomic scope" value="Eukaryota"/>
</dbReference>
<dbReference type="GO" id="GO:0016020">
    <property type="term" value="C:membrane"/>
    <property type="evidence" value="ECO:0007669"/>
    <property type="project" value="UniProtKB-SubCell"/>
</dbReference>
<keyword evidence="5 7" id="KW-0472">Membrane</keyword>
<evidence type="ECO:0000256" key="1">
    <source>
        <dbReference type="ARBA" id="ARBA00004141"/>
    </source>
</evidence>
<dbReference type="Gene3D" id="1.20.144.10">
    <property type="entry name" value="Phosphatidic acid phosphatase type 2/haloperoxidase"/>
    <property type="match status" value="1"/>
</dbReference>
<dbReference type="Pfam" id="PF01569">
    <property type="entry name" value="PAP2"/>
    <property type="match status" value="1"/>
</dbReference>
<comment type="subcellular location">
    <subcellularLocation>
        <location evidence="1">Membrane</location>
        <topology evidence="1">Multi-pass membrane protein</topology>
    </subcellularLocation>
</comment>
<dbReference type="VEuPathDB" id="FungiDB:LEMA_P123150.1"/>
<feature type="transmembrane region" description="Helical" evidence="7">
    <location>
        <begin position="237"/>
        <end position="255"/>
    </location>
</feature>
<evidence type="ECO:0000256" key="5">
    <source>
        <dbReference type="ARBA" id="ARBA00023136"/>
    </source>
</evidence>
<feature type="domain" description="Phosphatidic acid phosphatase type 2/haloperoxidase" evidence="8">
    <location>
        <begin position="172"/>
        <end position="354"/>
    </location>
</feature>
<dbReference type="AlphaFoldDB" id="E4ZRY3"/>
<feature type="transmembrane region" description="Helical" evidence="7">
    <location>
        <begin position="84"/>
        <end position="105"/>
    </location>
</feature>
<dbReference type="InterPro" id="IPR000326">
    <property type="entry name" value="PAP2/HPO"/>
</dbReference>
<dbReference type="InParanoid" id="E4ZRY3"/>
<dbReference type="OrthoDB" id="10030083at2759"/>
<feature type="region of interest" description="Disordered" evidence="6">
    <location>
        <begin position="1"/>
        <end position="25"/>
    </location>
</feature>
<dbReference type="Proteomes" id="UP000002668">
    <property type="component" value="Genome"/>
</dbReference>
<feature type="transmembrane region" description="Helical" evidence="7">
    <location>
        <begin position="335"/>
        <end position="353"/>
    </location>
</feature>
<dbReference type="OMA" id="FPYFEGV"/>
<evidence type="ECO:0000313" key="10">
    <source>
        <dbReference type="Proteomes" id="UP000002668"/>
    </source>
</evidence>
<dbReference type="GO" id="GO:0008195">
    <property type="term" value="F:phosphatidate phosphatase activity"/>
    <property type="evidence" value="ECO:0007669"/>
    <property type="project" value="TreeGrafter"/>
</dbReference>
<protein>
    <recommendedName>
        <fullName evidence="8">Phosphatidic acid phosphatase type 2/haloperoxidase domain-containing protein</fullName>
    </recommendedName>
</protein>
<dbReference type="InterPro" id="IPR043216">
    <property type="entry name" value="PAP-like"/>
</dbReference>
<keyword evidence="3 7" id="KW-0812">Transmembrane</keyword>
<feature type="compositionally biased region" description="Low complexity" evidence="6">
    <location>
        <begin position="14"/>
        <end position="25"/>
    </location>
</feature>
<dbReference type="EMBL" id="FP929120">
    <property type="protein sequence ID" value="CBX94163.1"/>
    <property type="molecule type" value="Genomic_DNA"/>
</dbReference>
<evidence type="ECO:0000256" key="4">
    <source>
        <dbReference type="ARBA" id="ARBA00022989"/>
    </source>
</evidence>
<dbReference type="GeneID" id="13285362"/>
<keyword evidence="10" id="KW-1185">Reference proteome</keyword>
<reference evidence="10" key="1">
    <citation type="journal article" date="2011" name="Nat. Commun.">
        <title>Effector diversification within compartments of the Leptosphaeria maculans genome affected by Repeat-Induced Point mutations.</title>
        <authorList>
            <person name="Rouxel T."/>
            <person name="Grandaubert J."/>
            <person name="Hane J.K."/>
            <person name="Hoede C."/>
            <person name="van de Wouw A.P."/>
            <person name="Couloux A."/>
            <person name="Dominguez V."/>
            <person name="Anthouard V."/>
            <person name="Bally P."/>
            <person name="Bourras S."/>
            <person name="Cozijnsen A.J."/>
            <person name="Ciuffetti L.M."/>
            <person name="Degrave A."/>
            <person name="Dilmaghani A."/>
            <person name="Duret L."/>
            <person name="Fudal I."/>
            <person name="Goodwin S.B."/>
            <person name="Gout L."/>
            <person name="Glaser N."/>
            <person name="Linglin J."/>
            <person name="Kema G.H.J."/>
            <person name="Lapalu N."/>
            <person name="Lawrence C.B."/>
            <person name="May K."/>
            <person name="Meyer M."/>
            <person name="Ollivier B."/>
            <person name="Poulain J."/>
            <person name="Schoch C.L."/>
            <person name="Simon A."/>
            <person name="Spatafora J.W."/>
            <person name="Stachowiak A."/>
            <person name="Turgeon B.G."/>
            <person name="Tyler B.M."/>
            <person name="Vincent D."/>
            <person name="Weissenbach J."/>
            <person name="Amselem J."/>
            <person name="Quesneville H."/>
            <person name="Oliver R.P."/>
            <person name="Wincker P."/>
            <person name="Balesdent M.-H."/>
            <person name="Howlett B.J."/>
        </authorList>
    </citation>
    <scope>NUCLEOTIDE SEQUENCE [LARGE SCALE GENOMIC DNA]</scope>
    <source>
        <strain evidence="10">JN3 / isolate v23.1.3 / race Av1-4-5-6-7-8</strain>
    </source>
</reference>
<dbReference type="PANTHER" id="PTHR10165">
    <property type="entry name" value="LIPID PHOSPHATE PHOSPHATASE"/>
    <property type="match status" value="1"/>
</dbReference>
<dbReference type="SUPFAM" id="SSF48317">
    <property type="entry name" value="Acid phosphatase/Vanadium-dependent haloperoxidase"/>
    <property type="match status" value="1"/>
</dbReference>
<dbReference type="STRING" id="985895.E4ZRY3"/>
<evidence type="ECO:0000256" key="2">
    <source>
        <dbReference type="ARBA" id="ARBA00008816"/>
    </source>
</evidence>
<dbReference type="InterPro" id="IPR036938">
    <property type="entry name" value="PAP2/HPO_sf"/>
</dbReference>
<comment type="similarity">
    <text evidence="2">Belongs to the PA-phosphatase related phosphoesterase family.</text>
</comment>
<evidence type="ECO:0000256" key="3">
    <source>
        <dbReference type="ARBA" id="ARBA00022692"/>
    </source>
</evidence>
<gene>
    <name evidence="9" type="ORF">LEMA_P123150.1</name>
</gene>
<organism evidence="10">
    <name type="scientific">Leptosphaeria maculans (strain JN3 / isolate v23.1.3 / race Av1-4-5-6-7-8)</name>
    <name type="common">Blackleg fungus</name>
    <name type="synonym">Phoma lingam</name>
    <dbReference type="NCBI Taxonomy" id="985895"/>
    <lineage>
        <taxon>Eukaryota</taxon>
        <taxon>Fungi</taxon>
        <taxon>Dikarya</taxon>
        <taxon>Ascomycota</taxon>
        <taxon>Pezizomycotina</taxon>
        <taxon>Dothideomycetes</taxon>
        <taxon>Pleosporomycetidae</taxon>
        <taxon>Pleosporales</taxon>
        <taxon>Pleosporineae</taxon>
        <taxon>Leptosphaeriaceae</taxon>
        <taxon>Plenodomus</taxon>
        <taxon>Plenodomus lingam/Leptosphaeria maculans species complex</taxon>
    </lineage>
</organism>
<dbReference type="GO" id="GO:0006644">
    <property type="term" value="P:phospholipid metabolic process"/>
    <property type="evidence" value="ECO:0007669"/>
    <property type="project" value="InterPro"/>
</dbReference>
<sequence>MEVGQYPAAPPPGSSGLAAHPPASTSSAAAPAIRAPIPSSLSSVPTVVDADVESNATTMPPRRGAAFIPGFRSRPPIRTFIRENWLDILTPILCALASLLIYLLVPPILPRYFPLYPGIETSAWGRRYGQPLRREYITTLTSALVSYLIPAAIMGAIALWSTRDFRDGNAALIGLGYALATAALFTSIIKVFIGGLRPHFLNVCRPSIPGELTFYQASRLCGDSRAMREAQMSFPSGHAVAAFAGFGFLALYINAKFKVFGHGRRSGLRDNAAAADTILDRNITPTAPGTGPGAPAAVKEKRSTAAAAAAAAAIPDTSISDSTVSKTGRIQHWKLILFSLPWLIATVLALSKVRDG</sequence>
<evidence type="ECO:0000313" key="9">
    <source>
        <dbReference type="EMBL" id="CBX94163.1"/>
    </source>
</evidence>
<dbReference type="HOGENOM" id="CLU_021458_0_2_1"/>
<name>E4ZRY3_LEPMJ</name>
<evidence type="ECO:0000256" key="6">
    <source>
        <dbReference type="SAM" id="MobiDB-lite"/>
    </source>
</evidence>
<dbReference type="PANTHER" id="PTHR10165:SF84">
    <property type="entry name" value="PHOSPHATIDIC ACID PHOSPHATASE BETA"/>
    <property type="match status" value="1"/>
</dbReference>
<evidence type="ECO:0000256" key="7">
    <source>
        <dbReference type="SAM" id="Phobius"/>
    </source>
</evidence>
<proteinExistence type="inferred from homology"/>